<dbReference type="EMBL" id="CAMKVN010008110">
    <property type="protein sequence ID" value="CAI2192216.1"/>
    <property type="molecule type" value="Genomic_DNA"/>
</dbReference>
<sequence length="70" mass="8220">CVERVHFYPTSDSIDSMMAQISSQERSIARRRKRLFQDGIPSLARSLKLVNIYKNYKDGGYKQAIEDYFK</sequence>
<gene>
    <name evidence="1" type="ORF">FWILDA_LOCUS15465</name>
</gene>
<reference evidence="1" key="1">
    <citation type="submission" date="2022-08" db="EMBL/GenBank/DDBJ databases">
        <authorList>
            <person name="Kallberg Y."/>
            <person name="Tangrot J."/>
            <person name="Rosling A."/>
        </authorList>
    </citation>
    <scope>NUCLEOTIDE SEQUENCE</scope>
    <source>
        <strain evidence="1">Wild A</strain>
    </source>
</reference>
<protein>
    <submittedName>
        <fullName evidence="1">15237_t:CDS:1</fullName>
    </submittedName>
</protein>
<organism evidence="1 2">
    <name type="scientific">Funneliformis geosporum</name>
    <dbReference type="NCBI Taxonomy" id="1117311"/>
    <lineage>
        <taxon>Eukaryota</taxon>
        <taxon>Fungi</taxon>
        <taxon>Fungi incertae sedis</taxon>
        <taxon>Mucoromycota</taxon>
        <taxon>Glomeromycotina</taxon>
        <taxon>Glomeromycetes</taxon>
        <taxon>Glomerales</taxon>
        <taxon>Glomeraceae</taxon>
        <taxon>Funneliformis</taxon>
    </lineage>
</organism>
<evidence type="ECO:0000313" key="1">
    <source>
        <dbReference type="EMBL" id="CAI2192216.1"/>
    </source>
</evidence>
<dbReference type="Proteomes" id="UP001153678">
    <property type="component" value="Unassembled WGS sequence"/>
</dbReference>
<name>A0A9W4T440_9GLOM</name>
<evidence type="ECO:0000313" key="2">
    <source>
        <dbReference type="Proteomes" id="UP001153678"/>
    </source>
</evidence>
<feature type="non-terminal residue" evidence="1">
    <location>
        <position position="1"/>
    </location>
</feature>
<accession>A0A9W4T440</accession>
<comment type="caution">
    <text evidence="1">The sequence shown here is derived from an EMBL/GenBank/DDBJ whole genome shotgun (WGS) entry which is preliminary data.</text>
</comment>
<keyword evidence="2" id="KW-1185">Reference proteome</keyword>
<dbReference type="AlphaFoldDB" id="A0A9W4T440"/>
<proteinExistence type="predicted"/>